<evidence type="ECO:0000313" key="1">
    <source>
        <dbReference type="EMBL" id="CAB4025531.1"/>
    </source>
</evidence>
<name>A0A7D9L8T9_PARCT</name>
<proteinExistence type="predicted"/>
<evidence type="ECO:0000313" key="2">
    <source>
        <dbReference type="Proteomes" id="UP001152795"/>
    </source>
</evidence>
<dbReference type="Proteomes" id="UP001152795">
    <property type="component" value="Unassembled WGS sequence"/>
</dbReference>
<dbReference type="AlphaFoldDB" id="A0A7D9L8T9"/>
<reference evidence="1" key="1">
    <citation type="submission" date="2020-04" db="EMBL/GenBank/DDBJ databases">
        <authorList>
            <person name="Alioto T."/>
            <person name="Alioto T."/>
            <person name="Gomez Garrido J."/>
        </authorList>
    </citation>
    <scope>NUCLEOTIDE SEQUENCE</scope>
    <source>
        <strain evidence="1">A484AB</strain>
    </source>
</reference>
<comment type="caution">
    <text evidence="1">The sequence shown here is derived from an EMBL/GenBank/DDBJ whole genome shotgun (WGS) entry which is preliminary data.</text>
</comment>
<keyword evidence="2" id="KW-1185">Reference proteome</keyword>
<organism evidence="1 2">
    <name type="scientific">Paramuricea clavata</name>
    <name type="common">Red gorgonian</name>
    <name type="synonym">Violescent sea-whip</name>
    <dbReference type="NCBI Taxonomy" id="317549"/>
    <lineage>
        <taxon>Eukaryota</taxon>
        <taxon>Metazoa</taxon>
        <taxon>Cnidaria</taxon>
        <taxon>Anthozoa</taxon>
        <taxon>Octocorallia</taxon>
        <taxon>Malacalcyonacea</taxon>
        <taxon>Plexauridae</taxon>
        <taxon>Paramuricea</taxon>
    </lineage>
</organism>
<protein>
    <submittedName>
        <fullName evidence="1">Uncharacterized protein</fullName>
    </submittedName>
</protein>
<gene>
    <name evidence="1" type="ORF">PACLA_8A000353</name>
</gene>
<accession>A0A7D9L8T9</accession>
<dbReference type="EMBL" id="CACRXK020013657">
    <property type="protein sequence ID" value="CAB4025531.1"/>
    <property type="molecule type" value="Genomic_DNA"/>
</dbReference>
<sequence>MQSCDDKVSIWWREVEKLSGMNSAFNSKNEVYKLPENLNETASVTTKHLANISQWNLSPTNDFFACTDFGDRAGGCFEIVKSESSQGQWSGWDTQLGSEGKC</sequence>